<comment type="caution">
    <text evidence="1">The sequence shown here is derived from an EMBL/GenBank/DDBJ whole genome shotgun (WGS) entry which is preliminary data.</text>
</comment>
<evidence type="ECO:0008006" key="3">
    <source>
        <dbReference type="Google" id="ProtNLM"/>
    </source>
</evidence>
<sequence>MDTLPDLDGLLAMLHTRGSLRASGMSDRAIQTAVRRGEVLRLSPGWFLTMRDWTERTLVEQHLLRALCAHFRATRAPIFSHETGAAILGLPLLRFDAAKVHTLQPRDGRNDSSADVLRHRQDFDERDVHRSGGLLHTSPERTLIDVARTSAFEQGIVVGDAVLRRLAGASRHSQETHRTALIRQLAALPGTRGHRRANRVLRFLDSAADSPLESLYRLQFARLGFEVRTQAPVRSPSGGVYRMDFELVGYRTFFEADGRAKYTEAEYRNGKSPDGVLLAEKKREDWVRGTTDYRVLRGGWSEALTPHATAAHLRAFGIAPPVDPRTRTILDLH</sequence>
<keyword evidence="2" id="KW-1185">Reference proteome</keyword>
<accession>A0A939MM53</accession>
<evidence type="ECO:0000313" key="2">
    <source>
        <dbReference type="Proteomes" id="UP000664382"/>
    </source>
</evidence>
<dbReference type="EMBL" id="JAGDYM010000017">
    <property type="protein sequence ID" value="MBO1903091.1"/>
    <property type="molecule type" value="Genomic_DNA"/>
</dbReference>
<protein>
    <recommendedName>
        <fullName evidence="3">Transcriptional regulator, AbiEi antitoxin, Type IV TA system</fullName>
    </recommendedName>
</protein>
<evidence type="ECO:0000313" key="1">
    <source>
        <dbReference type="EMBL" id="MBO1903091.1"/>
    </source>
</evidence>
<name>A0A939MM53_9MICO</name>
<organism evidence="1 2">
    <name type="scientific">Leucobacter weissii</name>
    <dbReference type="NCBI Taxonomy" id="1983706"/>
    <lineage>
        <taxon>Bacteria</taxon>
        <taxon>Bacillati</taxon>
        <taxon>Actinomycetota</taxon>
        <taxon>Actinomycetes</taxon>
        <taxon>Micrococcales</taxon>
        <taxon>Microbacteriaceae</taxon>
        <taxon>Leucobacter</taxon>
    </lineage>
</organism>
<reference evidence="1" key="1">
    <citation type="submission" date="2021-03" db="EMBL/GenBank/DDBJ databases">
        <title>Leucobacter chromiisoli sp. nov., isolated from chromium-containing soil of chemical plant.</title>
        <authorList>
            <person name="Xu Z."/>
        </authorList>
    </citation>
    <scope>NUCLEOTIDE SEQUENCE</scope>
    <source>
        <strain evidence="1">S27</strain>
    </source>
</reference>
<dbReference type="Proteomes" id="UP000664382">
    <property type="component" value="Unassembled WGS sequence"/>
</dbReference>
<dbReference type="RefSeq" id="WP_208098845.1">
    <property type="nucleotide sequence ID" value="NZ_JAGDYM010000017.1"/>
</dbReference>
<dbReference type="AlphaFoldDB" id="A0A939MM53"/>
<proteinExistence type="predicted"/>
<gene>
    <name evidence="1" type="ORF">J4H92_14195</name>
</gene>